<dbReference type="EMBL" id="APAU02000041">
    <property type="protein sequence ID" value="EUB59624.1"/>
    <property type="molecule type" value="Genomic_DNA"/>
</dbReference>
<protein>
    <submittedName>
        <fullName evidence="2">Uncharacterized protein</fullName>
    </submittedName>
</protein>
<dbReference type="CTD" id="36341238"/>
<evidence type="ECO:0000313" key="3">
    <source>
        <dbReference type="Proteomes" id="UP000019149"/>
    </source>
</evidence>
<accession>W6V199</accession>
<keyword evidence="3" id="KW-1185">Reference proteome</keyword>
<dbReference type="AlphaFoldDB" id="W6V199"/>
<dbReference type="KEGG" id="egl:EGR_05523"/>
<dbReference type="RefSeq" id="XP_024350820.1">
    <property type="nucleotide sequence ID" value="XM_024494772.1"/>
</dbReference>
<sequence length="223" mass="26846">MILYFAPRRRQNFNCEAMWIYERNFLQLVWVRTLLVLGFLFFAKTIFRRNLSKPFLILKSEHKNLNYLYSCLLVKNLQNLVAEIILNFSENYFNSVCDFYLCFITKPSLIRGEKLKRVLRMNTFNEEARKRLVKKYFSWLVKVKIGPRTAFSIYKHLPSAILIGHELWTCLMQNLRIREEVTLELFRCHDMKVINGDQLEDFALIQNFPIIRKLHRKCLIIEP</sequence>
<evidence type="ECO:0000256" key="1">
    <source>
        <dbReference type="SAM" id="Phobius"/>
    </source>
</evidence>
<evidence type="ECO:0000313" key="2">
    <source>
        <dbReference type="EMBL" id="EUB59624.1"/>
    </source>
</evidence>
<reference evidence="2 3" key="1">
    <citation type="journal article" date="2013" name="Nat. Genet.">
        <title>The genome of the hydatid tapeworm Echinococcus granulosus.</title>
        <authorList>
            <person name="Zheng H."/>
            <person name="Zhang W."/>
            <person name="Zhang L."/>
            <person name="Zhang Z."/>
            <person name="Li J."/>
            <person name="Lu G."/>
            <person name="Zhu Y."/>
            <person name="Wang Y."/>
            <person name="Huang Y."/>
            <person name="Liu J."/>
            <person name="Kang H."/>
            <person name="Chen J."/>
            <person name="Wang L."/>
            <person name="Chen A."/>
            <person name="Yu S."/>
            <person name="Gao Z."/>
            <person name="Jin L."/>
            <person name="Gu W."/>
            <person name="Wang Z."/>
            <person name="Zhao L."/>
            <person name="Shi B."/>
            <person name="Wen H."/>
            <person name="Lin R."/>
            <person name="Jones M.K."/>
            <person name="Brejova B."/>
            <person name="Vinar T."/>
            <person name="Zhao G."/>
            <person name="McManus D.P."/>
            <person name="Chen Z."/>
            <person name="Zhou Y."/>
            <person name="Wang S."/>
        </authorList>
    </citation>
    <scope>NUCLEOTIDE SEQUENCE [LARGE SCALE GENOMIC DNA]</scope>
</reference>
<dbReference type="GeneID" id="36341238"/>
<keyword evidence="1" id="KW-0812">Transmembrane</keyword>
<name>W6V199_ECHGR</name>
<keyword evidence="1" id="KW-0472">Membrane</keyword>
<dbReference type="Proteomes" id="UP000019149">
    <property type="component" value="Unassembled WGS sequence"/>
</dbReference>
<organism evidence="2 3">
    <name type="scientific">Echinococcus granulosus</name>
    <name type="common">Hydatid tapeworm</name>
    <dbReference type="NCBI Taxonomy" id="6210"/>
    <lineage>
        <taxon>Eukaryota</taxon>
        <taxon>Metazoa</taxon>
        <taxon>Spiralia</taxon>
        <taxon>Lophotrochozoa</taxon>
        <taxon>Platyhelminthes</taxon>
        <taxon>Cestoda</taxon>
        <taxon>Eucestoda</taxon>
        <taxon>Cyclophyllidea</taxon>
        <taxon>Taeniidae</taxon>
        <taxon>Echinococcus</taxon>
        <taxon>Echinococcus granulosus group</taxon>
    </lineage>
</organism>
<feature type="transmembrane region" description="Helical" evidence="1">
    <location>
        <begin position="28"/>
        <end position="47"/>
    </location>
</feature>
<keyword evidence="1" id="KW-1133">Transmembrane helix</keyword>
<gene>
    <name evidence="2" type="ORF">EGR_05523</name>
</gene>
<comment type="caution">
    <text evidence="2">The sequence shown here is derived from an EMBL/GenBank/DDBJ whole genome shotgun (WGS) entry which is preliminary data.</text>
</comment>
<proteinExistence type="predicted"/>